<dbReference type="PRINTS" id="PR00099">
    <property type="entry name" value="CPSGATASE"/>
</dbReference>
<dbReference type="InterPro" id="IPR002474">
    <property type="entry name" value="CarbamoylP_synth_ssu_N"/>
</dbReference>
<protein>
    <submittedName>
        <fullName evidence="2">Carbamoylphosphate synthase, small subunit</fullName>
        <ecNumber evidence="2">6.3.5.5</ecNumber>
    </submittedName>
</protein>
<dbReference type="Pfam" id="PF00988">
    <property type="entry name" value="CPSase_sm_chain"/>
    <property type="match status" value="1"/>
</dbReference>
<evidence type="ECO:0000313" key="2">
    <source>
        <dbReference type="EMBL" id="AXK48018.1"/>
    </source>
</evidence>
<dbReference type="SUPFAM" id="SSF52317">
    <property type="entry name" value="Class I glutamine amidotransferase-like"/>
    <property type="match status" value="1"/>
</dbReference>
<feature type="domain" description="Carbamoyl-phosphate synthase small subunit N-terminal" evidence="1">
    <location>
        <begin position="3"/>
        <end position="133"/>
    </location>
</feature>
<dbReference type="PROSITE" id="PS51273">
    <property type="entry name" value="GATASE_TYPE_1"/>
    <property type="match status" value="1"/>
</dbReference>
<reference evidence="2 3" key="1">
    <citation type="submission" date="2018-07" db="EMBL/GenBank/DDBJ databases">
        <title>Complete genome of the Arcobacter trophiarum type strain LMG 25534.</title>
        <authorList>
            <person name="Miller W.G."/>
            <person name="Yee E."/>
        </authorList>
    </citation>
    <scope>NUCLEOTIDE SEQUENCE [LARGE SCALE GENOMIC DNA]</scope>
    <source>
        <strain evidence="2 3">LMG 25534</strain>
    </source>
</reference>
<dbReference type="Proteomes" id="UP000254504">
    <property type="component" value="Chromosome"/>
</dbReference>
<proteinExistence type="predicted"/>
<dbReference type="SUPFAM" id="SSF52021">
    <property type="entry name" value="Carbamoyl phosphate synthetase, small subunit N-terminal domain"/>
    <property type="match status" value="1"/>
</dbReference>
<dbReference type="GO" id="GO:0004088">
    <property type="term" value="F:carbamoyl-phosphate synthase (glutamine-hydrolyzing) activity"/>
    <property type="evidence" value="ECO:0007669"/>
    <property type="project" value="UniProtKB-EC"/>
</dbReference>
<evidence type="ECO:0000259" key="1">
    <source>
        <dbReference type="SMART" id="SM01097"/>
    </source>
</evidence>
<dbReference type="EMBL" id="CP031367">
    <property type="protein sequence ID" value="AXK48018.1"/>
    <property type="molecule type" value="Genomic_DNA"/>
</dbReference>
<dbReference type="Gene3D" id="3.50.30.20">
    <property type="entry name" value="Carbamoyl-phosphate synthase small subunit, N-terminal domain"/>
    <property type="match status" value="1"/>
</dbReference>
<dbReference type="EC" id="6.3.5.5" evidence="2"/>
<dbReference type="SMART" id="SM01097">
    <property type="entry name" value="CPSase_sm_chain"/>
    <property type="match status" value="1"/>
</dbReference>
<dbReference type="NCBIfam" id="NF009475">
    <property type="entry name" value="PRK12838.1"/>
    <property type="match status" value="1"/>
</dbReference>
<dbReference type="Pfam" id="PF00117">
    <property type="entry name" value="GATase"/>
    <property type="match status" value="1"/>
</dbReference>
<dbReference type="InterPro" id="IPR029062">
    <property type="entry name" value="Class_I_gatase-like"/>
</dbReference>
<dbReference type="InterPro" id="IPR017926">
    <property type="entry name" value="GATASE"/>
</dbReference>
<dbReference type="InterPro" id="IPR036480">
    <property type="entry name" value="CarbP_synth_ssu_N_sf"/>
</dbReference>
<dbReference type="AlphaFoldDB" id="A0AAD0VL96"/>
<dbReference type="KEGG" id="atp:ATR_0125"/>
<accession>A0AAD0VL96</accession>
<organism evidence="2 3">
    <name type="scientific">Aliarcobacter trophiarum LMG 25534</name>
    <dbReference type="NCBI Taxonomy" id="1032241"/>
    <lineage>
        <taxon>Bacteria</taxon>
        <taxon>Pseudomonadati</taxon>
        <taxon>Campylobacterota</taxon>
        <taxon>Epsilonproteobacteria</taxon>
        <taxon>Campylobacterales</taxon>
        <taxon>Arcobacteraceae</taxon>
        <taxon>Aliarcobacter</taxon>
    </lineage>
</organism>
<sequence length="366" mass="40743">MMQKVYIYLENGIFLEANSFGADTTAVGKLVYNNSTFGQQEIITDPSNNGLFINFTAVEIGNTGANRVDMESSKAYANGIIVRNYHDLYSNYRADMSLKEFLIEQNVIGICDIDTRYLTKTLREEGSMMMIASTKISSKDELAKELSKAKKYDEINFVKDSSTKEAYIHKSGVWNDEIQDYNKASMSDKKVLVIDYGVKKSFLNELVELGFEVEVVPASTKSQEIINNFKLGKIGGVVLSSGAGNPNILKDEVEEIKRLIEANIPIFGVGLGHYLLALANGGKVEKIKSIKYGSHPIKGDKTVEICSVNSDFEISEDIKNIANITHIKVFNDTAVALKYNNKNELSSEFTPTSNSTIYKEFTKMVK</sequence>
<keyword evidence="2" id="KW-0436">Ligase</keyword>
<name>A0AAD0VL96_9BACT</name>
<evidence type="ECO:0000313" key="3">
    <source>
        <dbReference type="Proteomes" id="UP000254504"/>
    </source>
</evidence>
<dbReference type="Gene3D" id="3.40.50.880">
    <property type="match status" value="1"/>
</dbReference>
<gene>
    <name evidence="2" type="primary">carA</name>
    <name evidence="2" type="ORF">ATR_0125</name>
</gene>